<evidence type="ECO:0000256" key="5">
    <source>
        <dbReference type="ARBA" id="ARBA00022598"/>
    </source>
</evidence>
<dbReference type="EMBL" id="DTDR01000062">
    <property type="protein sequence ID" value="HGK63425.1"/>
    <property type="molecule type" value="Genomic_DNA"/>
</dbReference>
<evidence type="ECO:0000256" key="3">
    <source>
        <dbReference type="ARBA" id="ARBA00011245"/>
    </source>
</evidence>
<feature type="binding site" evidence="13">
    <location>
        <position position="233"/>
    </location>
    <ligand>
        <name>Zn(2+)</name>
        <dbReference type="ChEBI" id="CHEBI:29105"/>
    </ligand>
</feature>
<dbReference type="SUPFAM" id="SSF47323">
    <property type="entry name" value="Anticodon-binding domain of a subclass of class I aminoacyl-tRNA synthetases"/>
    <property type="match status" value="1"/>
</dbReference>
<accession>A0A7V3ZUX4</accession>
<dbReference type="InterPro" id="IPR014729">
    <property type="entry name" value="Rossmann-like_a/b/a_fold"/>
</dbReference>
<dbReference type="HAMAP" id="MF_00041">
    <property type="entry name" value="Cys_tRNA_synth"/>
    <property type="match status" value="1"/>
</dbReference>
<dbReference type="GO" id="GO:0004817">
    <property type="term" value="F:cysteine-tRNA ligase activity"/>
    <property type="evidence" value="ECO:0007669"/>
    <property type="project" value="UniProtKB-UniRule"/>
</dbReference>
<comment type="caution">
    <text evidence="15">The sequence shown here is derived from an EMBL/GenBank/DDBJ whole genome shotgun (WGS) entry which is preliminary data.</text>
</comment>
<sequence>MMLLFNTLTNKKEEFKPIEENVVKIYTCGMTVQDSPHLGHLRTFIFADVLRRFFEFLGYKVIYIQNFTDIDDKIIQKANEEKRDWRDIGQNYIDEYFYVEEKMNIKKANAYPKASQFILEIINLIQRLIKKGYAYKTNSGVYFDISKFKEYGKLSKKKIDELLAGARVEIDEEKRNPLDFALWKRYKENEPYWYSPFGKGRPGWHIECSAMSMHYLGETFDIHIGGEDLIFPHHENEIAQSEAATGRQFVRYFLHNGLLLLKGEKMAKSTKNYFLAKEALKVYEPDVIRLFLLKAHYKSPYEFTFESLEETKSQWKRIKEFLLFAQRESTPSGSFIVPEKIVNALLDDLNTPFALGEIFKMIEEFFKTKNYSLSSSVIASLKLLGFKMEEKEKLYLKNKNKIENFIKARNIARANKRYDIGDKIRSALNFLGYELRDTNGETIYFPNEEKTIDENQFENIISELKTLLEKELKEKEVAYLKEILDLIKES</sequence>
<protein>
    <recommendedName>
        <fullName evidence="13">Cysteine--tRNA ligase</fullName>
        <ecNumber evidence="13">6.1.1.16</ecNumber>
    </recommendedName>
    <alternativeName>
        <fullName evidence="13">Cysteinyl-tRNA synthetase</fullName>
        <shortName evidence="13">CysRS</shortName>
    </alternativeName>
</protein>
<evidence type="ECO:0000256" key="9">
    <source>
        <dbReference type="ARBA" id="ARBA00022840"/>
    </source>
</evidence>
<dbReference type="PANTHER" id="PTHR10890">
    <property type="entry name" value="CYSTEINYL-TRNA SYNTHETASE"/>
    <property type="match status" value="1"/>
</dbReference>
<dbReference type="InterPro" id="IPR015803">
    <property type="entry name" value="Cys-tRNA-ligase"/>
</dbReference>
<dbReference type="FunFam" id="3.40.50.620:FF:000130">
    <property type="entry name" value="Cysteine--tRNA ligase"/>
    <property type="match status" value="1"/>
</dbReference>
<dbReference type="Pfam" id="PF01406">
    <property type="entry name" value="tRNA-synt_1e"/>
    <property type="match status" value="1"/>
</dbReference>
<feature type="short sequence motif" description="'HIGH' region" evidence="13">
    <location>
        <begin position="30"/>
        <end position="40"/>
    </location>
</feature>
<feature type="binding site" evidence="13">
    <location>
        <position position="268"/>
    </location>
    <ligand>
        <name>ATP</name>
        <dbReference type="ChEBI" id="CHEBI:30616"/>
    </ligand>
</feature>
<comment type="cofactor">
    <cofactor evidence="13">
        <name>Zn(2+)</name>
        <dbReference type="ChEBI" id="CHEBI:29105"/>
    </cofactor>
    <text evidence="13">Binds 1 zinc ion per subunit.</text>
</comment>
<feature type="domain" description="tRNA synthetases class I catalytic" evidence="14">
    <location>
        <begin position="15"/>
        <end position="312"/>
    </location>
</feature>
<dbReference type="GO" id="GO:0005524">
    <property type="term" value="F:ATP binding"/>
    <property type="evidence" value="ECO:0007669"/>
    <property type="project" value="UniProtKB-UniRule"/>
</dbReference>
<comment type="similarity">
    <text evidence="2 13">Belongs to the class-I aminoacyl-tRNA synthetase family.</text>
</comment>
<keyword evidence="10 13" id="KW-0648">Protein biosynthesis</keyword>
<keyword evidence="11 13" id="KW-0030">Aminoacyl-tRNA synthetase</keyword>
<comment type="subcellular location">
    <subcellularLocation>
        <location evidence="1 13">Cytoplasm</location>
    </subcellularLocation>
</comment>
<evidence type="ECO:0000256" key="1">
    <source>
        <dbReference type="ARBA" id="ARBA00004496"/>
    </source>
</evidence>
<evidence type="ECO:0000256" key="11">
    <source>
        <dbReference type="ARBA" id="ARBA00023146"/>
    </source>
</evidence>
<dbReference type="InterPro" id="IPR032678">
    <property type="entry name" value="tRNA-synt_1_cat_dom"/>
</dbReference>
<evidence type="ECO:0000259" key="14">
    <source>
        <dbReference type="Pfam" id="PF01406"/>
    </source>
</evidence>
<evidence type="ECO:0000256" key="10">
    <source>
        <dbReference type="ARBA" id="ARBA00022917"/>
    </source>
</evidence>
<dbReference type="GO" id="GO:0006423">
    <property type="term" value="P:cysteinyl-tRNA aminoacylation"/>
    <property type="evidence" value="ECO:0007669"/>
    <property type="project" value="UniProtKB-UniRule"/>
</dbReference>
<evidence type="ECO:0000256" key="13">
    <source>
        <dbReference type="HAMAP-Rule" id="MF_00041"/>
    </source>
</evidence>
<proteinExistence type="inferred from homology"/>
<comment type="catalytic activity">
    <reaction evidence="12 13">
        <text>tRNA(Cys) + L-cysteine + ATP = L-cysteinyl-tRNA(Cys) + AMP + diphosphate</text>
        <dbReference type="Rhea" id="RHEA:17773"/>
        <dbReference type="Rhea" id="RHEA-COMP:9661"/>
        <dbReference type="Rhea" id="RHEA-COMP:9679"/>
        <dbReference type="ChEBI" id="CHEBI:30616"/>
        <dbReference type="ChEBI" id="CHEBI:33019"/>
        <dbReference type="ChEBI" id="CHEBI:35235"/>
        <dbReference type="ChEBI" id="CHEBI:78442"/>
        <dbReference type="ChEBI" id="CHEBI:78517"/>
        <dbReference type="ChEBI" id="CHEBI:456215"/>
        <dbReference type="EC" id="6.1.1.16"/>
    </reaction>
</comment>
<dbReference type="PANTHER" id="PTHR10890:SF3">
    <property type="entry name" value="CYSTEINE--TRNA LIGASE, CYTOPLASMIC"/>
    <property type="match status" value="1"/>
</dbReference>
<dbReference type="Gene3D" id="3.40.50.620">
    <property type="entry name" value="HUPs"/>
    <property type="match status" value="1"/>
</dbReference>
<evidence type="ECO:0000256" key="6">
    <source>
        <dbReference type="ARBA" id="ARBA00022723"/>
    </source>
</evidence>
<organism evidence="15">
    <name type="scientific">candidate division WOR-3 bacterium</name>
    <dbReference type="NCBI Taxonomy" id="2052148"/>
    <lineage>
        <taxon>Bacteria</taxon>
        <taxon>Bacteria division WOR-3</taxon>
    </lineage>
</organism>
<dbReference type="InterPro" id="IPR024909">
    <property type="entry name" value="Cys-tRNA/MSH_ligase"/>
</dbReference>
<dbReference type="EC" id="6.1.1.16" evidence="13"/>
<evidence type="ECO:0000256" key="7">
    <source>
        <dbReference type="ARBA" id="ARBA00022741"/>
    </source>
</evidence>
<keyword evidence="7 13" id="KW-0547">Nucleotide-binding</keyword>
<dbReference type="AlphaFoldDB" id="A0A7V3ZUX4"/>
<evidence type="ECO:0000256" key="4">
    <source>
        <dbReference type="ARBA" id="ARBA00022490"/>
    </source>
</evidence>
<dbReference type="CDD" id="cd00672">
    <property type="entry name" value="CysRS_core"/>
    <property type="match status" value="1"/>
</dbReference>
<feature type="binding site" evidence="13">
    <location>
        <position position="28"/>
    </location>
    <ligand>
        <name>Zn(2+)</name>
        <dbReference type="ChEBI" id="CHEBI:29105"/>
    </ligand>
</feature>
<feature type="binding site" evidence="13">
    <location>
        <position position="237"/>
    </location>
    <ligand>
        <name>Zn(2+)</name>
        <dbReference type="ChEBI" id="CHEBI:29105"/>
    </ligand>
</feature>
<dbReference type="GO" id="GO:0008270">
    <property type="term" value="F:zinc ion binding"/>
    <property type="evidence" value="ECO:0007669"/>
    <property type="project" value="UniProtKB-UniRule"/>
</dbReference>
<evidence type="ECO:0000256" key="12">
    <source>
        <dbReference type="ARBA" id="ARBA00047398"/>
    </source>
</evidence>
<evidence type="ECO:0000256" key="8">
    <source>
        <dbReference type="ARBA" id="ARBA00022833"/>
    </source>
</evidence>
<keyword evidence="4 13" id="KW-0963">Cytoplasm</keyword>
<keyword evidence="8 13" id="KW-0862">Zinc</keyword>
<dbReference type="GO" id="GO:0005737">
    <property type="term" value="C:cytoplasm"/>
    <property type="evidence" value="ECO:0007669"/>
    <property type="project" value="UniProtKB-SubCell"/>
</dbReference>
<dbReference type="InterPro" id="IPR009080">
    <property type="entry name" value="tRNAsynth_Ia_anticodon-bd"/>
</dbReference>
<keyword evidence="9 13" id="KW-0067">ATP-binding</keyword>
<dbReference type="SUPFAM" id="SSF52374">
    <property type="entry name" value="Nucleotidylyl transferase"/>
    <property type="match status" value="1"/>
</dbReference>
<feature type="binding site" evidence="13">
    <location>
        <position position="208"/>
    </location>
    <ligand>
        <name>Zn(2+)</name>
        <dbReference type="ChEBI" id="CHEBI:29105"/>
    </ligand>
</feature>
<dbReference type="Gene3D" id="1.20.120.1910">
    <property type="entry name" value="Cysteine-tRNA ligase, C-terminal anti-codon recognition domain"/>
    <property type="match status" value="1"/>
</dbReference>
<keyword evidence="6 13" id="KW-0479">Metal-binding</keyword>
<feature type="short sequence motif" description="'KMSKS' region" evidence="13">
    <location>
        <begin position="265"/>
        <end position="269"/>
    </location>
</feature>
<keyword evidence="5 13" id="KW-0436">Ligase</keyword>
<reference evidence="15" key="1">
    <citation type="journal article" date="2020" name="mSystems">
        <title>Genome- and Community-Level Interaction Insights into Carbon Utilization and Element Cycling Functions of Hydrothermarchaeota in Hydrothermal Sediment.</title>
        <authorList>
            <person name="Zhou Z."/>
            <person name="Liu Y."/>
            <person name="Xu W."/>
            <person name="Pan J."/>
            <person name="Luo Z.H."/>
            <person name="Li M."/>
        </authorList>
    </citation>
    <scope>NUCLEOTIDE SEQUENCE [LARGE SCALE GENOMIC DNA]</scope>
    <source>
        <strain evidence="15">SpSt-697</strain>
    </source>
</reference>
<gene>
    <name evidence="13" type="primary">cysS</name>
    <name evidence="15" type="ORF">ENU74_02350</name>
</gene>
<name>A0A7V3ZUX4_UNCW3</name>
<comment type="subunit">
    <text evidence="3 13">Monomer.</text>
</comment>
<dbReference type="NCBIfam" id="TIGR00435">
    <property type="entry name" value="cysS"/>
    <property type="match status" value="1"/>
</dbReference>
<evidence type="ECO:0000256" key="2">
    <source>
        <dbReference type="ARBA" id="ARBA00005594"/>
    </source>
</evidence>
<dbReference type="PRINTS" id="PR00983">
    <property type="entry name" value="TRNASYNTHCYS"/>
</dbReference>
<evidence type="ECO:0000313" key="15">
    <source>
        <dbReference type="EMBL" id="HGK63425.1"/>
    </source>
</evidence>